<keyword evidence="5" id="KW-0418">Kinase</keyword>
<evidence type="ECO:0000256" key="2">
    <source>
        <dbReference type="ARBA" id="ARBA00012438"/>
    </source>
</evidence>
<dbReference type="Pfam" id="PF08447">
    <property type="entry name" value="PAS_3"/>
    <property type="match status" value="1"/>
</dbReference>
<evidence type="ECO:0000313" key="9">
    <source>
        <dbReference type="Proteomes" id="UP001499915"/>
    </source>
</evidence>
<dbReference type="Pfam" id="PF01381">
    <property type="entry name" value="HTH_3"/>
    <property type="match status" value="1"/>
</dbReference>
<evidence type="ECO:0000256" key="1">
    <source>
        <dbReference type="ARBA" id="ARBA00000085"/>
    </source>
</evidence>
<keyword evidence="9" id="KW-1185">Reference proteome</keyword>
<dbReference type="InterPro" id="IPR010982">
    <property type="entry name" value="Lambda_DNA-bd_dom_sf"/>
</dbReference>
<dbReference type="Gene3D" id="1.10.260.40">
    <property type="entry name" value="lambda repressor-like DNA-binding domains"/>
    <property type="match status" value="1"/>
</dbReference>
<dbReference type="Gene3D" id="3.30.450.20">
    <property type="entry name" value="PAS domain"/>
    <property type="match status" value="1"/>
</dbReference>
<dbReference type="NCBIfam" id="TIGR00229">
    <property type="entry name" value="sensory_box"/>
    <property type="match status" value="1"/>
</dbReference>
<evidence type="ECO:0000256" key="4">
    <source>
        <dbReference type="ARBA" id="ARBA00022679"/>
    </source>
</evidence>
<feature type="domain" description="HTH cro/C1-type" evidence="7">
    <location>
        <begin position="10"/>
        <end position="63"/>
    </location>
</feature>
<feature type="domain" description="PAC" evidence="6">
    <location>
        <begin position="149"/>
        <end position="202"/>
    </location>
</feature>
<dbReference type="SUPFAM" id="SSF47413">
    <property type="entry name" value="lambda repressor-like DNA-binding domains"/>
    <property type="match status" value="1"/>
</dbReference>
<gene>
    <name evidence="8" type="ORF">GCM10009104_31390</name>
</gene>
<dbReference type="PANTHER" id="PTHR43304:SF1">
    <property type="entry name" value="PAC DOMAIN-CONTAINING PROTEIN"/>
    <property type="match status" value="1"/>
</dbReference>
<dbReference type="InterPro" id="IPR035965">
    <property type="entry name" value="PAS-like_dom_sf"/>
</dbReference>
<dbReference type="InterPro" id="IPR000014">
    <property type="entry name" value="PAS"/>
</dbReference>
<dbReference type="Proteomes" id="UP001499915">
    <property type="component" value="Unassembled WGS sequence"/>
</dbReference>
<keyword evidence="3" id="KW-0597">Phosphoprotein</keyword>
<evidence type="ECO:0000259" key="6">
    <source>
        <dbReference type="PROSITE" id="PS50113"/>
    </source>
</evidence>
<evidence type="ECO:0000313" key="8">
    <source>
        <dbReference type="EMBL" id="GAA0700203.1"/>
    </source>
</evidence>
<dbReference type="PANTHER" id="PTHR43304">
    <property type="entry name" value="PHYTOCHROME-LIKE PROTEIN CPH1"/>
    <property type="match status" value="1"/>
</dbReference>
<evidence type="ECO:0000256" key="3">
    <source>
        <dbReference type="ARBA" id="ARBA00022553"/>
    </source>
</evidence>
<keyword evidence="4" id="KW-0808">Transferase</keyword>
<dbReference type="PROSITE" id="PS50943">
    <property type="entry name" value="HTH_CROC1"/>
    <property type="match status" value="1"/>
</dbReference>
<comment type="catalytic activity">
    <reaction evidence="1">
        <text>ATP + protein L-histidine = ADP + protein N-phospho-L-histidine.</text>
        <dbReference type="EC" id="2.7.13.3"/>
    </reaction>
</comment>
<name>A0ABP3TGB3_9GAMM</name>
<comment type="caution">
    <text evidence="8">The sequence shown here is derived from an EMBL/GenBank/DDBJ whole genome shotgun (WGS) entry which is preliminary data.</text>
</comment>
<evidence type="ECO:0000256" key="5">
    <source>
        <dbReference type="ARBA" id="ARBA00022777"/>
    </source>
</evidence>
<dbReference type="InterPro" id="IPR052162">
    <property type="entry name" value="Sensor_kinase/Photoreceptor"/>
</dbReference>
<dbReference type="CDD" id="cd00093">
    <property type="entry name" value="HTH_XRE"/>
    <property type="match status" value="1"/>
</dbReference>
<dbReference type="SUPFAM" id="SSF55785">
    <property type="entry name" value="PYP-like sensor domain (PAS domain)"/>
    <property type="match status" value="2"/>
</dbReference>
<dbReference type="InterPro" id="IPR000700">
    <property type="entry name" value="PAS-assoc_C"/>
</dbReference>
<organism evidence="8 9">
    <name type="scientific">Marinobacterium maritimum</name>
    <dbReference type="NCBI Taxonomy" id="500162"/>
    <lineage>
        <taxon>Bacteria</taxon>
        <taxon>Pseudomonadati</taxon>
        <taxon>Pseudomonadota</taxon>
        <taxon>Gammaproteobacteria</taxon>
        <taxon>Oceanospirillales</taxon>
        <taxon>Oceanospirillaceae</taxon>
        <taxon>Marinobacterium</taxon>
    </lineage>
</organism>
<dbReference type="EC" id="2.7.13.3" evidence="2"/>
<dbReference type="PROSITE" id="PS50113">
    <property type="entry name" value="PAC"/>
    <property type="match status" value="1"/>
</dbReference>
<dbReference type="InterPro" id="IPR001387">
    <property type="entry name" value="Cro/C1-type_HTH"/>
</dbReference>
<dbReference type="SMART" id="SM00530">
    <property type="entry name" value="HTH_XRE"/>
    <property type="match status" value="1"/>
</dbReference>
<protein>
    <recommendedName>
        <fullName evidence="2">histidine kinase</fullName>
        <ecNumber evidence="2">2.7.13.3</ecNumber>
    </recommendedName>
</protein>
<dbReference type="RefSeq" id="WP_343808150.1">
    <property type="nucleotide sequence ID" value="NZ_BAAAET010000005.1"/>
</dbReference>
<accession>A0ABP3TGB3</accession>
<sequence length="296" mass="33523">MSGEEFGKRLLSLLKERKLSQIKVAKALGVSRTAVNKWTKGGMIDDSNLENLAAFLSVDKIWLKYGEYVGSAGDQAREGRNINEVHMHDNVEIVTWEWDLLTGEVTYSDNVEAVYGVKIATNDDFWSLMSEASRDKLVKGYERIMREGGAHEMDFRVGHDGQSRWITSRATGVKGPNGKVTKLVGISMDNTERKTTELQLRSTSRLFRALLSHMDHLVVFTDVAGEILATNHETRPEKTGYLELQALLYQFVLRNGELLAQVKEDGSVKTRFQGKKMAVHHHEDENAQPFLMFEFE</sequence>
<evidence type="ECO:0000259" key="7">
    <source>
        <dbReference type="PROSITE" id="PS50943"/>
    </source>
</evidence>
<proteinExistence type="predicted"/>
<dbReference type="InterPro" id="IPR013655">
    <property type="entry name" value="PAS_fold_3"/>
</dbReference>
<dbReference type="EMBL" id="BAAAET010000005">
    <property type="protein sequence ID" value="GAA0700203.1"/>
    <property type="molecule type" value="Genomic_DNA"/>
</dbReference>
<reference evidence="9" key="1">
    <citation type="journal article" date="2019" name="Int. J. Syst. Evol. Microbiol.">
        <title>The Global Catalogue of Microorganisms (GCM) 10K type strain sequencing project: providing services to taxonomists for standard genome sequencing and annotation.</title>
        <authorList>
            <consortium name="The Broad Institute Genomics Platform"/>
            <consortium name="The Broad Institute Genome Sequencing Center for Infectious Disease"/>
            <person name="Wu L."/>
            <person name="Ma J."/>
        </authorList>
    </citation>
    <scope>NUCLEOTIDE SEQUENCE [LARGE SCALE GENOMIC DNA]</scope>
    <source>
        <strain evidence="9">JCM 15134</strain>
    </source>
</reference>